<organism evidence="1 2">
    <name type="scientific">Catharanthus roseus</name>
    <name type="common">Madagascar periwinkle</name>
    <name type="synonym">Vinca rosea</name>
    <dbReference type="NCBI Taxonomy" id="4058"/>
    <lineage>
        <taxon>Eukaryota</taxon>
        <taxon>Viridiplantae</taxon>
        <taxon>Streptophyta</taxon>
        <taxon>Embryophyta</taxon>
        <taxon>Tracheophyta</taxon>
        <taxon>Spermatophyta</taxon>
        <taxon>Magnoliopsida</taxon>
        <taxon>eudicotyledons</taxon>
        <taxon>Gunneridae</taxon>
        <taxon>Pentapetalae</taxon>
        <taxon>asterids</taxon>
        <taxon>lamiids</taxon>
        <taxon>Gentianales</taxon>
        <taxon>Apocynaceae</taxon>
        <taxon>Rauvolfioideae</taxon>
        <taxon>Vinceae</taxon>
        <taxon>Catharanthinae</taxon>
        <taxon>Catharanthus</taxon>
    </lineage>
</organism>
<protein>
    <submittedName>
        <fullName evidence="1">Uncharacterized protein</fullName>
    </submittedName>
</protein>
<sequence length="138" mass="15960">MEQNSLEHHLQGNPKQLTKHQLNFPNPQKSGFGLFFFGRKTMAAPSIIPQHQGFYLLWRPNPRLRSSKLKKLPLKAVQRCRWDNMGGTKAFFSGSAVSEKNMRQIATALKRPSRRKLTYVHRSKVFTIPEDIVTSNRQ</sequence>
<dbReference type="Proteomes" id="UP001060085">
    <property type="component" value="Linkage Group LG01"/>
</dbReference>
<reference evidence="2" key="1">
    <citation type="journal article" date="2023" name="Nat. Plants">
        <title>Single-cell RNA sequencing provides a high-resolution roadmap for understanding the multicellular compartmentation of specialized metabolism.</title>
        <authorList>
            <person name="Sun S."/>
            <person name="Shen X."/>
            <person name="Li Y."/>
            <person name="Li Y."/>
            <person name="Wang S."/>
            <person name="Li R."/>
            <person name="Zhang H."/>
            <person name="Shen G."/>
            <person name="Guo B."/>
            <person name="Wei J."/>
            <person name="Xu J."/>
            <person name="St-Pierre B."/>
            <person name="Chen S."/>
            <person name="Sun C."/>
        </authorList>
    </citation>
    <scope>NUCLEOTIDE SEQUENCE [LARGE SCALE GENOMIC DNA]</scope>
</reference>
<accession>A0ACC0C5G0</accession>
<dbReference type="EMBL" id="CM044701">
    <property type="protein sequence ID" value="KAI5680197.1"/>
    <property type="molecule type" value="Genomic_DNA"/>
</dbReference>
<comment type="caution">
    <text evidence="1">The sequence shown here is derived from an EMBL/GenBank/DDBJ whole genome shotgun (WGS) entry which is preliminary data.</text>
</comment>
<evidence type="ECO:0000313" key="2">
    <source>
        <dbReference type="Proteomes" id="UP001060085"/>
    </source>
</evidence>
<name>A0ACC0C5G0_CATRO</name>
<keyword evidence="2" id="KW-1185">Reference proteome</keyword>
<proteinExistence type="predicted"/>
<evidence type="ECO:0000313" key="1">
    <source>
        <dbReference type="EMBL" id="KAI5680197.1"/>
    </source>
</evidence>
<gene>
    <name evidence="1" type="ORF">M9H77_01424</name>
</gene>